<comment type="caution">
    <text evidence="1">The sequence shown here is derived from an EMBL/GenBank/DDBJ whole genome shotgun (WGS) entry which is preliminary data.</text>
</comment>
<protein>
    <submittedName>
        <fullName evidence="1">Uncharacterized protein</fullName>
    </submittedName>
</protein>
<accession>A0A1F5GGD5</accession>
<dbReference type="Proteomes" id="UP000178492">
    <property type="component" value="Unassembled WGS sequence"/>
</dbReference>
<sequence>MILRRLESVSISPVAPFNFDATFHKPDHFTSVDNKWQPGALKDVSEEELRSLRVGYRARSIEKIDDNFANGSIDEMKCS</sequence>
<proteinExistence type="predicted"/>
<organism evidence="1 2">
    <name type="scientific">Candidatus Curtissbacteria bacterium RIFCSPHIGHO2_02_FULL_40_17</name>
    <dbReference type="NCBI Taxonomy" id="1797715"/>
    <lineage>
        <taxon>Bacteria</taxon>
        <taxon>Candidatus Curtissiibacteriota</taxon>
    </lineage>
</organism>
<dbReference type="AlphaFoldDB" id="A0A1F5GGD5"/>
<gene>
    <name evidence="1" type="ORF">A3D81_00410</name>
</gene>
<evidence type="ECO:0000313" key="1">
    <source>
        <dbReference type="EMBL" id="OGD90941.1"/>
    </source>
</evidence>
<name>A0A1F5GGD5_9BACT</name>
<dbReference type="EMBL" id="MFBE01000027">
    <property type="protein sequence ID" value="OGD90941.1"/>
    <property type="molecule type" value="Genomic_DNA"/>
</dbReference>
<reference evidence="1 2" key="1">
    <citation type="journal article" date="2016" name="Nat. Commun.">
        <title>Thousands of microbial genomes shed light on interconnected biogeochemical processes in an aquifer system.</title>
        <authorList>
            <person name="Anantharaman K."/>
            <person name="Brown C.T."/>
            <person name="Hug L.A."/>
            <person name="Sharon I."/>
            <person name="Castelle C.J."/>
            <person name="Probst A.J."/>
            <person name="Thomas B.C."/>
            <person name="Singh A."/>
            <person name="Wilkins M.J."/>
            <person name="Karaoz U."/>
            <person name="Brodie E.L."/>
            <person name="Williams K.H."/>
            <person name="Hubbard S.S."/>
            <person name="Banfield J.F."/>
        </authorList>
    </citation>
    <scope>NUCLEOTIDE SEQUENCE [LARGE SCALE GENOMIC DNA]</scope>
</reference>
<evidence type="ECO:0000313" key="2">
    <source>
        <dbReference type="Proteomes" id="UP000178492"/>
    </source>
</evidence>
<dbReference type="STRING" id="1797715.A3D81_00410"/>